<evidence type="ECO:0000313" key="1">
    <source>
        <dbReference type="EMBL" id="KAE8244143.1"/>
    </source>
</evidence>
<gene>
    <name evidence="1" type="ORF">A4X06_0g5955</name>
</gene>
<name>A0A8X7MPP8_9BASI</name>
<dbReference type="EMBL" id="LWDE02000795">
    <property type="protein sequence ID" value="KAE8244143.1"/>
    <property type="molecule type" value="Genomic_DNA"/>
</dbReference>
<dbReference type="AlphaFoldDB" id="A0A8X7MPP8"/>
<comment type="caution">
    <text evidence="1">The sequence shown here is derived from an EMBL/GenBank/DDBJ whole genome shotgun (WGS) entry which is preliminary data.</text>
</comment>
<evidence type="ECO:0000313" key="2">
    <source>
        <dbReference type="Proteomes" id="UP000077684"/>
    </source>
</evidence>
<organism evidence="1 2">
    <name type="scientific">Tilletia controversa</name>
    <name type="common">dwarf bunt fungus</name>
    <dbReference type="NCBI Taxonomy" id="13291"/>
    <lineage>
        <taxon>Eukaryota</taxon>
        <taxon>Fungi</taxon>
        <taxon>Dikarya</taxon>
        <taxon>Basidiomycota</taxon>
        <taxon>Ustilaginomycotina</taxon>
        <taxon>Exobasidiomycetes</taxon>
        <taxon>Tilletiales</taxon>
        <taxon>Tilletiaceae</taxon>
        <taxon>Tilletia</taxon>
    </lineage>
</organism>
<dbReference type="Proteomes" id="UP000077684">
    <property type="component" value="Unassembled WGS sequence"/>
</dbReference>
<reference evidence="1" key="1">
    <citation type="submission" date="2016-04" db="EMBL/GenBank/DDBJ databases">
        <authorList>
            <person name="Nguyen H.D."/>
            <person name="Samba Siva P."/>
            <person name="Cullis J."/>
            <person name="Levesque C.A."/>
            <person name="Hambleton S."/>
        </authorList>
    </citation>
    <scope>NUCLEOTIDE SEQUENCE</scope>
    <source>
        <strain evidence="1">DAOMC 236426</strain>
    </source>
</reference>
<proteinExistence type="predicted"/>
<keyword evidence="2" id="KW-1185">Reference proteome</keyword>
<protein>
    <submittedName>
        <fullName evidence="1">Uncharacterized protein</fullName>
    </submittedName>
</protein>
<sequence>MQIKTSSLKSNLLARSEQGPTAALSLRNPEFSPSELKALSVQTVPPSHAALMAIPAIHASLGSLEGKVVILNIRA</sequence>
<accession>A0A8X7MPP8</accession>
<reference evidence="1" key="2">
    <citation type="journal article" date="2019" name="IMA Fungus">
        <title>Genome sequencing and comparison of five Tilletia species to identify candidate genes for the detection of regulated species infecting wheat.</title>
        <authorList>
            <person name="Nguyen H.D.T."/>
            <person name="Sultana T."/>
            <person name="Kesanakurti P."/>
            <person name="Hambleton S."/>
        </authorList>
    </citation>
    <scope>NUCLEOTIDE SEQUENCE</scope>
    <source>
        <strain evidence="1">DAOMC 236426</strain>
    </source>
</reference>